<evidence type="ECO:0000313" key="4">
    <source>
        <dbReference type="EMBL" id="RAP02368.1"/>
    </source>
</evidence>
<comment type="caution">
    <text evidence="4">The sequence shown here is derived from an EMBL/GenBank/DDBJ whole genome shotgun (WGS) entry which is preliminary data.</text>
</comment>
<accession>A0A328Q7B5</accession>
<evidence type="ECO:0000259" key="3">
    <source>
        <dbReference type="Pfam" id="PF08646"/>
    </source>
</evidence>
<keyword evidence="1" id="KW-0238">DNA-binding</keyword>
<dbReference type="Pfam" id="PF08646">
    <property type="entry name" value="Rep_fac-A_C"/>
    <property type="match status" value="1"/>
</dbReference>
<dbReference type="Proteomes" id="UP000248557">
    <property type="component" value="Unassembled WGS sequence"/>
</dbReference>
<dbReference type="Pfam" id="PF01336">
    <property type="entry name" value="tRNA_anti-codon"/>
    <property type="match status" value="2"/>
</dbReference>
<dbReference type="AlphaFoldDB" id="A0A328Q7B5"/>
<dbReference type="PANTHER" id="PTHR13356:SF0">
    <property type="entry name" value="SOSS COMPLEX SUBUNIT B HOMOLOG"/>
    <property type="match status" value="1"/>
</dbReference>
<dbReference type="Gene3D" id="2.40.50.140">
    <property type="entry name" value="Nucleic acid-binding proteins"/>
    <property type="match status" value="6"/>
</dbReference>
<dbReference type="CDD" id="cd04491">
    <property type="entry name" value="SoSSB_OBF"/>
    <property type="match status" value="5"/>
</dbReference>
<proteinExistence type="predicted"/>
<reference evidence="4 5" key="1">
    <citation type="submission" date="2017-05" db="EMBL/GenBank/DDBJ databases">
        <title>Host range expansion of the Methanosphaera genus to humans and monogastric animals involves recent and extensive reduction in genome content.</title>
        <authorList>
            <person name="Hoedt E.C."/>
            <person name="Volmer J.G."/>
            <person name="Parks D.H."/>
            <person name="Rosewarne C.P."/>
            <person name="Denman S.E."/>
            <person name="Mcsweeney C.S."/>
            <person name="O Cuiv P."/>
            <person name="Hugenholtz P."/>
            <person name="Tyson G.W."/>
            <person name="Morrison M."/>
        </authorList>
    </citation>
    <scope>NUCLEOTIDE SEQUENCE [LARGE SCALE GENOMIC DNA]</scope>
    <source>
        <strain evidence="4 5">PA5</strain>
    </source>
</reference>
<dbReference type="EMBL" id="NGJK01000093">
    <property type="protein sequence ID" value="RAP02368.1"/>
    <property type="molecule type" value="Genomic_DNA"/>
</dbReference>
<name>A0A328Q7B5_9EURY</name>
<dbReference type="GO" id="GO:0010212">
    <property type="term" value="P:response to ionizing radiation"/>
    <property type="evidence" value="ECO:0007669"/>
    <property type="project" value="TreeGrafter"/>
</dbReference>
<organism evidence="4 5">
    <name type="scientific">Methanosphaera stadtmanae</name>
    <dbReference type="NCBI Taxonomy" id="2317"/>
    <lineage>
        <taxon>Archaea</taxon>
        <taxon>Methanobacteriati</taxon>
        <taxon>Methanobacteriota</taxon>
        <taxon>Methanomada group</taxon>
        <taxon>Methanobacteria</taxon>
        <taxon>Methanobacteriales</taxon>
        <taxon>Methanobacteriaceae</taxon>
        <taxon>Methanosphaera</taxon>
    </lineage>
</organism>
<gene>
    <name evidence="4" type="ORF">CA615_07445</name>
</gene>
<sequence length="798" mass="91058">MGGSKLTGENEDYIKERYQEVKEKVTYKDFLKDLEDIKIENVDAPFLTQQQLIDMVIEKYAEHENIQQTHTNQIQPISSLIEGNGNISIQGRLISISNIKTFTTKKGREGKVANLTVEDNSGKIRVVMWTDNMKYMNRIEEGNIIKVNNLEVRKGYTGDLEVQMKNNSSIQVLPEEVDPSLPKYEEKITNLSDITEDGEYNIIVRIKKISTLREIIKGEKTLQIITLEIMDKTGTLEFTLWNKDTKLVDTLELKEHDTIKIIKARAQQRYDQITLSNSWNGRIIKNEYDVPDFEEEILKIGYAEEKEDVTIIGTITKIYDTITFTKTDGNEGHVRSIEVTDETGSIRVTLWNKETEIEMRKGDIIKIEGGSIEFDDYAGDGYRLNTGWNASITINPELDTKLREKLELVDTIGIVKIENVLDLNEDEGREVDVVGRIITTNDTREFERGDGSKGQIKSIELADETGIVRTSLWDEKVDITEKLGDAIKIENARTRIGQGQMELSVGKSSRITTPTDEEIVNLPSYENIEQDRYNDRTISQLEENETNTKLRVRILNINEINTFTRTDGRDGRVRSIYVADETGEIQVSLWDDDTEIKFTKGSAIIIENPNITRQNTKLRLSIGNGSTIRAARQEEAEKMLSLTEIENKLYVEKYIEDIEEDDQHIKIKGTISEINSEKIIYTMCPNCNIGITQDENGYICNECGEKIEKPNYLMIISTTLQDETGTVQATFFRKDAEELISTTTEKVVAIYEQTGDESAMSSKLEDMIGHEVTIIANANFNEYDEDIRLNVRQLVIVV</sequence>
<evidence type="ECO:0008006" key="6">
    <source>
        <dbReference type="Google" id="ProtNLM"/>
    </source>
</evidence>
<dbReference type="InterPro" id="IPR004365">
    <property type="entry name" value="NA-bd_OB_tRNA"/>
</dbReference>
<protein>
    <recommendedName>
        <fullName evidence="6">Replication factor A</fullName>
    </recommendedName>
</protein>
<evidence type="ECO:0000313" key="5">
    <source>
        <dbReference type="Proteomes" id="UP000248557"/>
    </source>
</evidence>
<dbReference type="PANTHER" id="PTHR13356">
    <property type="entry name" value="OB FOLD NUCLEIC ACID BINDING PROTEIN-RELATED"/>
    <property type="match status" value="1"/>
</dbReference>
<dbReference type="GO" id="GO:0000724">
    <property type="term" value="P:double-strand break repair via homologous recombination"/>
    <property type="evidence" value="ECO:0007669"/>
    <property type="project" value="TreeGrafter"/>
</dbReference>
<feature type="domain" description="OB" evidence="2">
    <location>
        <begin position="309"/>
        <end position="375"/>
    </location>
</feature>
<feature type="domain" description="Replication factor A C-terminal" evidence="3">
    <location>
        <begin position="665"/>
        <end position="791"/>
    </location>
</feature>
<evidence type="ECO:0000259" key="2">
    <source>
        <dbReference type="Pfam" id="PF01336"/>
    </source>
</evidence>
<dbReference type="InterPro" id="IPR012340">
    <property type="entry name" value="NA-bd_OB-fold"/>
</dbReference>
<dbReference type="InterPro" id="IPR051231">
    <property type="entry name" value="SOSS-B"/>
</dbReference>
<dbReference type="NCBIfam" id="NF009030">
    <property type="entry name" value="PRK12366.1-1"/>
    <property type="match status" value="1"/>
</dbReference>
<dbReference type="SUPFAM" id="SSF50249">
    <property type="entry name" value="Nucleic acid-binding proteins"/>
    <property type="match status" value="6"/>
</dbReference>
<evidence type="ECO:0000256" key="1">
    <source>
        <dbReference type="ARBA" id="ARBA00023125"/>
    </source>
</evidence>
<dbReference type="InterPro" id="IPR013955">
    <property type="entry name" value="Rep_factor-A_C"/>
</dbReference>
<dbReference type="GO" id="GO:0003677">
    <property type="term" value="F:DNA binding"/>
    <property type="evidence" value="ECO:0007669"/>
    <property type="project" value="UniProtKB-KW"/>
</dbReference>
<feature type="domain" description="OB" evidence="2">
    <location>
        <begin position="88"/>
        <end position="164"/>
    </location>
</feature>